<gene>
    <name evidence="2" type="ORF">ACOC_LOCUS11375</name>
</gene>
<organism evidence="4">
    <name type="scientific">Angiostrongylus costaricensis</name>
    <name type="common">Nematode worm</name>
    <dbReference type="NCBI Taxonomy" id="334426"/>
    <lineage>
        <taxon>Eukaryota</taxon>
        <taxon>Metazoa</taxon>
        <taxon>Ecdysozoa</taxon>
        <taxon>Nematoda</taxon>
        <taxon>Chromadorea</taxon>
        <taxon>Rhabditida</taxon>
        <taxon>Rhabditina</taxon>
        <taxon>Rhabditomorpha</taxon>
        <taxon>Strongyloidea</taxon>
        <taxon>Metastrongylidae</taxon>
        <taxon>Angiostrongylus</taxon>
    </lineage>
</organism>
<feature type="region of interest" description="Disordered" evidence="1">
    <location>
        <begin position="31"/>
        <end position="108"/>
    </location>
</feature>
<evidence type="ECO:0000313" key="2">
    <source>
        <dbReference type="EMBL" id="VDM62960.1"/>
    </source>
</evidence>
<feature type="compositionally biased region" description="Acidic residues" evidence="1">
    <location>
        <begin position="49"/>
        <end position="76"/>
    </location>
</feature>
<accession>A0A0R3PY99</accession>
<evidence type="ECO:0000313" key="3">
    <source>
        <dbReference type="Proteomes" id="UP000267027"/>
    </source>
</evidence>
<evidence type="ECO:0000313" key="4">
    <source>
        <dbReference type="WBParaSite" id="ACOC_0001137401-mRNA-1"/>
    </source>
</evidence>
<dbReference type="Proteomes" id="UP000267027">
    <property type="component" value="Unassembled WGS sequence"/>
</dbReference>
<reference evidence="4" key="1">
    <citation type="submission" date="2017-02" db="UniProtKB">
        <authorList>
            <consortium name="WormBaseParasite"/>
        </authorList>
    </citation>
    <scope>IDENTIFICATION</scope>
</reference>
<dbReference type="WBParaSite" id="ACOC_0001137401-mRNA-1">
    <property type="protein sequence ID" value="ACOC_0001137401-mRNA-1"/>
    <property type="gene ID" value="ACOC_0001137401"/>
</dbReference>
<name>A0A0R3PY99_ANGCS</name>
<reference evidence="2 3" key="2">
    <citation type="submission" date="2018-11" db="EMBL/GenBank/DDBJ databases">
        <authorList>
            <consortium name="Pathogen Informatics"/>
        </authorList>
    </citation>
    <scope>NUCLEOTIDE SEQUENCE [LARGE SCALE GENOMIC DNA]</scope>
    <source>
        <strain evidence="2 3">Costa Rica</strain>
    </source>
</reference>
<proteinExistence type="predicted"/>
<keyword evidence="3" id="KW-1185">Reference proteome</keyword>
<sequence length="108" mass="11695">MLSDEAIIFHCVSLHSNVDDNAGEAERAVGLTGCLGNDGDSEDYKNEDKDEDEDEDKNEDEDEDENEDDDDGDDGDGGGGDGGLSSETRPRPINVFVRKTGSVRLQML</sequence>
<evidence type="ECO:0000256" key="1">
    <source>
        <dbReference type="SAM" id="MobiDB-lite"/>
    </source>
</evidence>
<dbReference type="AlphaFoldDB" id="A0A0R3PY99"/>
<protein>
    <submittedName>
        <fullName evidence="4">ZP domain-containing protein</fullName>
    </submittedName>
</protein>
<dbReference type="EMBL" id="UYYA01004679">
    <property type="protein sequence ID" value="VDM62960.1"/>
    <property type="molecule type" value="Genomic_DNA"/>
</dbReference>